<organism evidence="1 2">
    <name type="scientific">Lentibacter algarum</name>
    <dbReference type="NCBI Taxonomy" id="576131"/>
    <lineage>
        <taxon>Bacteria</taxon>
        <taxon>Pseudomonadati</taxon>
        <taxon>Pseudomonadota</taxon>
        <taxon>Alphaproteobacteria</taxon>
        <taxon>Rhodobacterales</taxon>
        <taxon>Roseobacteraceae</taxon>
        <taxon>Lentibacter</taxon>
    </lineage>
</organism>
<dbReference type="STRING" id="576131.SAMN05444486_103222"/>
<dbReference type="AlphaFoldDB" id="A0A1H3LX09"/>
<name>A0A1H3LX09_9RHOB</name>
<dbReference type="OrthoDB" id="5641374at2"/>
<evidence type="ECO:0000313" key="2">
    <source>
        <dbReference type="Proteomes" id="UP000199026"/>
    </source>
</evidence>
<dbReference type="Proteomes" id="UP000199026">
    <property type="component" value="Unassembled WGS sequence"/>
</dbReference>
<sequence>MLEIGINKIAQIILMSRELGRAEAELAGFFETLREEELTDLVAVMWIGRGSFEPEELAEARATAIAEATVPTPDYLMGTPHLSDHLENGLEALGLSAFDEEDDLIRKG</sequence>
<dbReference type="GeneID" id="78125175"/>
<keyword evidence="2" id="KW-1185">Reference proteome</keyword>
<dbReference type="InterPro" id="IPR022254">
    <property type="entry name" value="DUF3775"/>
</dbReference>
<reference evidence="1 2" key="1">
    <citation type="submission" date="2016-10" db="EMBL/GenBank/DDBJ databases">
        <authorList>
            <person name="de Groot N.N."/>
        </authorList>
    </citation>
    <scope>NUCLEOTIDE SEQUENCE [LARGE SCALE GENOMIC DNA]</scope>
    <source>
        <strain evidence="1 2">DSM 24677</strain>
    </source>
</reference>
<evidence type="ECO:0008006" key="3">
    <source>
        <dbReference type="Google" id="ProtNLM"/>
    </source>
</evidence>
<dbReference type="EMBL" id="FNPR01000003">
    <property type="protein sequence ID" value="SDY68863.1"/>
    <property type="molecule type" value="Genomic_DNA"/>
</dbReference>
<dbReference type="Pfam" id="PF12616">
    <property type="entry name" value="DUF3775"/>
    <property type="match status" value="1"/>
</dbReference>
<accession>A0A1H3LX09</accession>
<proteinExistence type="predicted"/>
<dbReference type="RefSeq" id="WP_089892267.1">
    <property type="nucleotide sequence ID" value="NZ_CALJFH010000013.1"/>
</dbReference>
<protein>
    <recommendedName>
        <fullName evidence="3">DUF3775 domain-containing protein</fullName>
    </recommendedName>
</protein>
<gene>
    <name evidence="1" type="ORF">SAMN05444486_103222</name>
</gene>
<evidence type="ECO:0000313" key="1">
    <source>
        <dbReference type="EMBL" id="SDY68863.1"/>
    </source>
</evidence>